<dbReference type="PROSITE" id="PS50059">
    <property type="entry name" value="FKBP_PPIASE"/>
    <property type="match status" value="1"/>
</dbReference>
<evidence type="ECO:0000313" key="15">
    <source>
        <dbReference type="EMBL" id="PAK21380.1"/>
    </source>
</evidence>
<dbReference type="Gene3D" id="1.10.3120.10">
    <property type="entry name" value="Trigger factor, C-terminal domain"/>
    <property type="match status" value="1"/>
</dbReference>
<organism evidence="15 16">
    <name type="scientific">Mycoplasmopsis agassizii</name>
    <dbReference type="NCBI Taxonomy" id="33922"/>
    <lineage>
        <taxon>Bacteria</taxon>
        <taxon>Bacillati</taxon>
        <taxon>Mycoplasmatota</taxon>
        <taxon>Mycoplasmoidales</taxon>
        <taxon>Metamycoplasmataceae</taxon>
        <taxon>Mycoplasmopsis</taxon>
    </lineage>
</organism>
<evidence type="ECO:0000256" key="6">
    <source>
        <dbReference type="ARBA" id="ARBA00023186"/>
    </source>
</evidence>
<dbReference type="GO" id="GO:0051301">
    <property type="term" value="P:cell division"/>
    <property type="evidence" value="ECO:0007669"/>
    <property type="project" value="UniProtKB-KW"/>
</dbReference>
<keyword evidence="7 10" id="KW-0413">Isomerase</keyword>
<dbReference type="PROSITE" id="PS51257">
    <property type="entry name" value="PROKAR_LIPOPROTEIN"/>
    <property type="match status" value="1"/>
</dbReference>
<comment type="function">
    <text evidence="9">Involved in protein export. Acts as a chaperone by maintaining the newly synthesized protein in an open conformation. Functions as a peptidyl-prolyl cis-trans isomerase.</text>
</comment>
<evidence type="ECO:0000256" key="7">
    <source>
        <dbReference type="ARBA" id="ARBA00023235"/>
    </source>
</evidence>
<evidence type="ECO:0000256" key="10">
    <source>
        <dbReference type="PROSITE-ProRule" id="PRU00277"/>
    </source>
</evidence>
<evidence type="ECO:0000256" key="11">
    <source>
        <dbReference type="SAM" id="Coils"/>
    </source>
</evidence>
<dbReference type="RefSeq" id="WP_095334790.1">
    <property type="nucleotide sequence ID" value="NZ_NQNY01000006.1"/>
</dbReference>
<feature type="signal peptide" evidence="13">
    <location>
        <begin position="1"/>
        <end position="26"/>
    </location>
</feature>
<dbReference type="GO" id="GO:0006457">
    <property type="term" value="P:protein folding"/>
    <property type="evidence" value="ECO:0007669"/>
    <property type="project" value="InterPro"/>
</dbReference>
<keyword evidence="13" id="KW-0732">Signal</keyword>
<dbReference type="SUPFAM" id="SSF54534">
    <property type="entry name" value="FKBP-like"/>
    <property type="match status" value="1"/>
</dbReference>
<dbReference type="InterPro" id="IPR037041">
    <property type="entry name" value="Trigger_fac_C_sf"/>
</dbReference>
<feature type="domain" description="PPIase FKBP-type" evidence="14">
    <location>
        <begin position="303"/>
        <end position="398"/>
    </location>
</feature>
<dbReference type="GO" id="GO:0003755">
    <property type="term" value="F:peptidyl-prolyl cis-trans isomerase activity"/>
    <property type="evidence" value="ECO:0007669"/>
    <property type="project" value="UniProtKB-KW"/>
</dbReference>
<name>A0A269TJL5_9BACT</name>
<feature type="coiled-coil region" evidence="11">
    <location>
        <begin position="50"/>
        <end position="77"/>
    </location>
</feature>
<evidence type="ECO:0000256" key="4">
    <source>
        <dbReference type="ARBA" id="ARBA00022618"/>
    </source>
</evidence>
<comment type="subcellular location">
    <subcellularLocation>
        <location evidence="2">Cytoplasm</location>
    </subcellularLocation>
</comment>
<evidence type="ECO:0000259" key="14">
    <source>
        <dbReference type="PROSITE" id="PS50059"/>
    </source>
</evidence>
<accession>A0A269TJL5</accession>
<gene>
    <name evidence="15" type="ORF">CJJ23_02460</name>
</gene>
<reference evidence="16" key="1">
    <citation type="submission" date="2017-08" db="EMBL/GenBank/DDBJ databases">
        <authorList>
            <person name="Alvarez-Ponce D."/>
            <person name="Weitzman C.L."/>
            <person name="Tillett R.L."/>
            <person name="Sandmeier F.C."/>
            <person name="Tracy C.R."/>
        </authorList>
    </citation>
    <scope>NUCLEOTIDE SEQUENCE [LARGE SCALE GENOMIC DNA]</scope>
    <source>
        <strain evidence="16">723</strain>
    </source>
</reference>
<evidence type="ECO:0000256" key="13">
    <source>
        <dbReference type="SAM" id="SignalP"/>
    </source>
</evidence>
<dbReference type="InterPro" id="IPR001179">
    <property type="entry name" value="PPIase_FKBP_dom"/>
</dbReference>
<evidence type="ECO:0000256" key="1">
    <source>
        <dbReference type="ARBA" id="ARBA00000971"/>
    </source>
</evidence>
<sequence length="565" mass="63786">MKKSKLLWMLSVPVLLIGTATAIACAQPNNPEPGVNAKTIVDKLPKEVRSNDSNKDLDKLKETLQNLNADIETSFLNLLDESNKRSFEDELKDGYKISKVTLASADTTNRTLVVYLNINKGEDSQTATIKVVDLEQKPAQENGSDPSKGNPETKTGDVKNKAILTKSTISKEKLEHSNDIRITVSYKEDDWTSKQESEWTDQLLESINKKIAPEINALLSKENPADFVNNVAFSYFPSIKKEELKIGFLYGLKTNLTEDMFENLGELKFPEVKITDEQVATEKTKNKDTYILSNETDEAVKNGDTVIIDFLGKLDGVAFNGGTATNQTIIIGSGKLIPGFEEQIIGRKKGETFDIKVTFPADYQAENLKGKETVFTITLHKVITNKKAEYTDEIVKKHLTITTYTNNLDNYIADSIEAFLKKNNLKVATSEVHRIVNREISQMTSVATQNRMTLEQFVIAQGFASVEQYRNIALQQLLYDYKKSLISSFLKQKNIINFTLSEENKNYLIKQLAILNNWSELDVRNKINVQTLNAIYQDQKLAEFFAKKQNSEAEFKIYSDFLNTL</sequence>
<dbReference type="OrthoDB" id="9767721at2"/>
<evidence type="ECO:0000256" key="5">
    <source>
        <dbReference type="ARBA" id="ARBA00023110"/>
    </source>
</evidence>
<protein>
    <recommendedName>
        <fullName evidence="10">peptidylprolyl isomerase</fullName>
        <ecNumber evidence="10">5.2.1.8</ecNumber>
    </recommendedName>
</protein>
<keyword evidence="4" id="KW-0132">Cell division</keyword>
<evidence type="ECO:0000256" key="8">
    <source>
        <dbReference type="ARBA" id="ARBA00023306"/>
    </source>
</evidence>
<keyword evidence="6" id="KW-0143">Chaperone</keyword>
<dbReference type="Pfam" id="PF00254">
    <property type="entry name" value="FKBP_C"/>
    <property type="match status" value="1"/>
</dbReference>
<keyword evidence="8" id="KW-0131">Cell cycle</keyword>
<keyword evidence="5 10" id="KW-0697">Rotamase</keyword>
<dbReference type="Proteomes" id="UP000216943">
    <property type="component" value="Unassembled WGS sequence"/>
</dbReference>
<comment type="catalytic activity">
    <reaction evidence="1 10">
        <text>[protein]-peptidylproline (omega=180) = [protein]-peptidylproline (omega=0)</text>
        <dbReference type="Rhea" id="RHEA:16237"/>
        <dbReference type="Rhea" id="RHEA-COMP:10747"/>
        <dbReference type="Rhea" id="RHEA-COMP:10748"/>
        <dbReference type="ChEBI" id="CHEBI:83833"/>
        <dbReference type="ChEBI" id="CHEBI:83834"/>
        <dbReference type="EC" id="5.2.1.8"/>
    </reaction>
</comment>
<comment type="similarity">
    <text evidence="3">Belongs to the FKBP-type PPIase family. Tig subfamily.</text>
</comment>
<evidence type="ECO:0000256" key="9">
    <source>
        <dbReference type="ARBA" id="ARBA00024849"/>
    </source>
</evidence>
<feature type="region of interest" description="Disordered" evidence="12">
    <location>
        <begin position="134"/>
        <end position="161"/>
    </location>
</feature>
<dbReference type="Gene3D" id="3.10.50.40">
    <property type="match status" value="1"/>
</dbReference>
<dbReference type="EMBL" id="NQNY01000006">
    <property type="protein sequence ID" value="PAK21380.1"/>
    <property type="molecule type" value="Genomic_DNA"/>
</dbReference>
<evidence type="ECO:0000313" key="16">
    <source>
        <dbReference type="Proteomes" id="UP000216943"/>
    </source>
</evidence>
<comment type="caution">
    <text evidence="15">The sequence shown here is derived from an EMBL/GenBank/DDBJ whole genome shotgun (WGS) entry which is preliminary data.</text>
</comment>
<evidence type="ECO:0000256" key="2">
    <source>
        <dbReference type="ARBA" id="ARBA00004496"/>
    </source>
</evidence>
<evidence type="ECO:0000256" key="3">
    <source>
        <dbReference type="ARBA" id="ARBA00005464"/>
    </source>
</evidence>
<dbReference type="InterPro" id="IPR046357">
    <property type="entry name" value="PPIase_dom_sf"/>
</dbReference>
<dbReference type="AlphaFoldDB" id="A0A269TJL5"/>
<feature type="compositionally biased region" description="Polar residues" evidence="12">
    <location>
        <begin position="139"/>
        <end position="153"/>
    </location>
</feature>
<feature type="chain" id="PRO_5013170793" description="peptidylprolyl isomerase" evidence="13">
    <location>
        <begin position="27"/>
        <end position="565"/>
    </location>
</feature>
<dbReference type="EC" id="5.2.1.8" evidence="10"/>
<evidence type="ECO:0000256" key="12">
    <source>
        <dbReference type="SAM" id="MobiDB-lite"/>
    </source>
</evidence>
<dbReference type="FunFam" id="3.10.50.40:FF:000001">
    <property type="entry name" value="Trigger factor"/>
    <property type="match status" value="1"/>
</dbReference>
<keyword evidence="11" id="KW-0175">Coiled coil</keyword>
<dbReference type="GO" id="GO:0015031">
    <property type="term" value="P:protein transport"/>
    <property type="evidence" value="ECO:0007669"/>
    <property type="project" value="InterPro"/>
</dbReference>
<proteinExistence type="inferred from homology"/>
<dbReference type="GO" id="GO:0005737">
    <property type="term" value="C:cytoplasm"/>
    <property type="evidence" value="ECO:0007669"/>
    <property type="project" value="UniProtKB-SubCell"/>
</dbReference>